<reference evidence="3" key="1">
    <citation type="journal article" date="2017" name="Nat. Ecol. Evol.">
        <title>Genome expansion and lineage-specific genetic innovations in the forest pathogenic fungi Armillaria.</title>
        <authorList>
            <person name="Sipos G."/>
            <person name="Prasanna A.N."/>
            <person name="Walter M.C."/>
            <person name="O'Connor E."/>
            <person name="Balint B."/>
            <person name="Krizsan K."/>
            <person name="Kiss B."/>
            <person name="Hess J."/>
            <person name="Varga T."/>
            <person name="Slot J."/>
            <person name="Riley R."/>
            <person name="Boka B."/>
            <person name="Rigling D."/>
            <person name="Barry K."/>
            <person name="Lee J."/>
            <person name="Mihaltcheva S."/>
            <person name="LaButti K."/>
            <person name="Lipzen A."/>
            <person name="Waldron R."/>
            <person name="Moloney N.M."/>
            <person name="Sperisen C."/>
            <person name="Kredics L."/>
            <person name="Vagvoelgyi C."/>
            <person name="Patrignani A."/>
            <person name="Fitzpatrick D."/>
            <person name="Nagy I."/>
            <person name="Doyle S."/>
            <person name="Anderson J.B."/>
            <person name="Grigoriev I.V."/>
            <person name="Gueldener U."/>
            <person name="Muensterkoetter M."/>
            <person name="Nagy L.G."/>
        </authorList>
    </citation>
    <scope>NUCLEOTIDE SEQUENCE [LARGE SCALE GENOMIC DNA]</scope>
    <source>
        <strain evidence="3">C18/9</strain>
    </source>
</reference>
<evidence type="ECO:0000256" key="1">
    <source>
        <dbReference type="SAM" id="MobiDB-lite"/>
    </source>
</evidence>
<keyword evidence="3" id="KW-1185">Reference proteome</keyword>
<dbReference type="OrthoDB" id="10389313at2759"/>
<evidence type="ECO:0000313" key="2">
    <source>
        <dbReference type="EMBL" id="SJL01175.1"/>
    </source>
</evidence>
<name>A0A284QXN6_ARMOS</name>
<feature type="compositionally biased region" description="Polar residues" evidence="1">
    <location>
        <begin position="9"/>
        <end position="25"/>
    </location>
</feature>
<dbReference type="EMBL" id="FUEG01000003">
    <property type="protein sequence ID" value="SJL01175.1"/>
    <property type="molecule type" value="Genomic_DNA"/>
</dbReference>
<accession>A0A284QXN6</accession>
<organism evidence="2 3">
    <name type="scientific">Armillaria ostoyae</name>
    <name type="common">Armillaria root rot fungus</name>
    <dbReference type="NCBI Taxonomy" id="47428"/>
    <lineage>
        <taxon>Eukaryota</taxon>
        <taxon>Fungi</taxon>
        <taxon>Dikarya</taxon>
        <taxon>Basidiomycota</taxon>
        <taxon>Agaricomycotina</taxon>
        <taxon>Agaricomycetes</taxon>
        <taxon>Agaricomycetidae</taxon>
        <taxon>Agaricales</taxon>
        <taxon>Marasmiineae</taxon>
        <taxon>Physalacriaceae</taxon>
        <taxon>Armillaria</taxon>
    </lineage>
</organism>
<protein>
    <submittedName>
        <fullName evidence="2">Uncharacterized protein</fullName>
    </submittedName>
</protein>
<dbReference type="Proteomes" id="UP000219338">
    <property type="component" value="Unassembled WGS sequence"/>
</dbReference>
<sequence length="65" mass="6954">MPNPIPVTTHPNIPTSKPGPNQKNNIGRHLQPGKRRTPDDDSHDGDSDGVRGGEASSMKQSVIKS</sequence>
<feature type="region of interest" description="Disordered" evidence="1">
    <location>
        <begin position="1"/>
        <end position="65"/>
    </location>
</feature>
<dbReference type="AlphaFoldDB" id="A0A284QXN6"/>
<evidence type="ECO:0000313" key="3">
    <source>
        <dbReference type="Proteomes" id="UP000219338"/>
    </source>
</evidence>
<feature type="compositionally biased region" description="Basic and acidic residues" evidence="1">
    <location>
        <begin position="36"/>
        <end position="51"/>
    </location>
</feature>
<proteinExistence type="predicted"/>
<gene>
    <name evidence="2" type="ORF">ARMOST_04493</name>
</gene>